<name>A0AAV2I7K2_LYMST</name>
<keyword evidence="3" id="KW-1185">Reference proteome</keyword>
<sequence length="119" mass="12644">MPRLFLIIGFALAILAAANGALFRGLAPCPDNNVAGGTWYPEGCMKCKCYAKSYVCESCGAFALDYNKSQCYEEPNAGGPYPDCCLPTVVCVEDPGFDSSKLANPPLEIDPPVVVEAAR</sequence>
<accession>A0AAV2I7K2</accession>
<organism evidence="2 3">
    <name type="scientific">Lymnaea stagnalis</name>
    <name type="common">Great pond snail</name>
    <name type="synonym">Helix stagnalis</name>
    <dbReference type="NCBI Taxonomy" id="6523"/>
    <lineage>
        <taxon>Eukaryota</taxon>
        <taxon>Metazoa</taxon>
        <taxon>Spiralia</taxon>
        <taxon>Lophotrochozoa</taxon>
        <taxon>Mollusca</taxon>
        <taxon>Gastropoda</taxon>
        <taxon>Heterobranchia</taxon>
        <taxon>Euthyneura</taxon>
        <taxon>Panpulmonata</taxon>
        <taxon>Hygrophila</taxon>
        <taxon>Lymnaeoidea</taxon>
        <taxon>Lymnaeidae</taxon>
        <taxon>Lymnaea</taxon>
    </lineage>
</organism>
<dbReference type="Proteomes" id="UP001497497">
    <property type="component" value="Unassembled WGS sequence"/>
</dbReference>
<feature type="chain" id="PRO_5043629127" evidence="1">
    <location>
        <begin position="21"/>
        <end position="119"/>
    </location>
</feature>
<proteinExistence type="predicted"/>
<protein>
    <submittedName>
        <fullName evidence="2">Uncharacterized protein</fullName>
    </submittedName>
</protein>
<gene>
    <name evidence="2" type="ORF">GSLYS_00014421001</name>
</gene>
<comment type="caution">
    <text evidence="2">The sequence shown here is derived from an EMBL/GenBank/DDBJ whole genome shotgun (WGS) entry which is preliminary data.</text>
</comment>
<evidence type="ECO:0000313" key="2">
    <source>
        <dbReference type="EMBL" id="CAL1540772.1"/>
    </source>
</evidence>
<dbReference type="EMBL" id="CAXITT010000399">
    <property type="protein sequence ID" value="CAL1540772.1"/>
    <property type="molecule type" value="Genomic_DNA"/>
</dbReference>
<reference evidence="2 3" key="1">
    <citation type="submission" date="2024-04" db="EMBL/GenBank/DDBJ databases">
        <authorList>
            <consortium name="Genoscope - CEA"/>
            <person name="William W."/>
        </authorList>
    </citation>
    <scope>NUCLEOTIDE SEQUENCE [LARGE SCALE GENOMIC DNA]</scope>
</reference>
<evidence type="ECO:0000256" key="1">
    <source>
        <dbReference type="SAM" id="SignalP"/>
    </source>
</evidence>
<feature type="signal peptide" evidence="1">
    <location>
        <begin position="1"/>
        <end position="20"/>
    </location>
</feature>
<keyword evidence="1" id="KW-0732">Signal</keyword>
<evidence type="ECO:0000313" key="3">
    <source>
        <dbReference type="Proteomes" id="UP001497497"/>
    </source>
</evidence>
<dbReference type="AlphaFoldDB" id="A0AAV2I7K2"/>